<sequence length="179" mass="20536">MTWLNSVSLPSLEKLVVKGSSGHGRGVAEENMPGVWALFLQRHKNIETLEIRGLREPWHMFLALGSMRKGEEDHPGGLESDAIPLPSLKRLFIHQIGMAKRAWDPKRHRVFITFLDMLNERVNYGMPRFMLDVYGVDGFKKVVRRIEQVFGEEFVKWELSSCRAASERWGHSASESESD</sequence>
<gene>
    <name evidence="1" type="ORF">BDV98DRAFT_566860</name>
</gene>
<dbReference type="EMBL" id="ML178823">
    <property type="protein sequence ID" value="TFL02193.1"/>
    <property type="molecule type" value="Genomic_DNA"/>
</dbReference>
<keyword evidence="2" id="KW-1185">Reference proteome</keyword>
<dbReference type="AlphaFoldDB" id="A0A5C3QJX6"/>
<name>A0A5C3QJX6_9AGAR</name>
<reference evidence="1 2" key="1">
    <citation type="journal article" date="2019" name="Nat. Ecol. Evol.">
        <title>Megaphylogeny resolves global patterns of mushroom evolution.</title>
        <authorList>
            <person name="Varga T."/>
            <person name="Krizsan K."/>
            <person name="Foldi C."/>
            <person name="Dima B."/>
            <person name="Sanchez-Garcia M."/>
            <person name="Sanchez-Ramirez S."/>
            <person name="Szollosi G.J."/>
            <person name="Szarkandi J.G."/>
            <person name="Papp V."/>
            <person name="Albert L."/>
            <person name="Andreopoulos W."/>
            <person name="Angelini C."/>
            <person name="Antonin V."/>
            <person name="Barry K.W."/>
            <person name="Bougher N.L."/>
            <person name="Buchanan P."/>
            <person name="Buyck B."/>
            <person name="Bense V."/>
            <person name="Catcheside P."/>
            <person name="Chovatia M."/>
            <person name="Cooper J."/>
            <person name="Damon W."/>
            <person name="Desjardin D."/>
            <person name="Finy P."/>
            <person name="Geml J."/>
            <person name="Haridas S."/>
            <person name="Hughes K."/>
            <person name="Justo A."/>
            <person name="Karasinski D."/>
            <person name="Kautmanova I."/>
            <person name="Kiss B."/>
            <person name="Kocsube S."/>
            <person name="Kotiranta H."/>
            <person name="LaButti K.M."/>
            <person name="Lechner B.E."/>
            <person name="Liimatainen K."/>
            <person name="Lipzen A."/>
            <person name="Lukacs Z."/>
            <person name="Mihaltcheva S."/>
            <person name="Morgado L.N."/>
            <person name="Niskanen T."/>
            <person name="Noordeloos M.E."/>
            <person name="Ohm R.A."/>
            <person name="Ortiz-Santana B."/>
            <person name="Ovrebo C."/>
            <person name="Racz N."/>
            <person name="Riley R."/>
            <person name="Savchenko A."/>
            <person name="Shiryaev A."/>
            <person name="Soop K."/>
            <person name="Spirin V."/>
            <person name="Szebenyi C."/>
            <person name="Tomsovsky M."/>
            <person name="Tulloss R.E."/>
            <person name="Uehling J."/>
            <person name="Grigoriev I.V."/>
            <person name="Vagvolgyi C."/>
            <person name="Papp T."/>
            <person name="Martin F.M."/>
            <person name="Miettinen O."/>
            <person name="Hibbett D.S."/>
            <person name="Nagy L.G."/>
        </authorList>
    </citation>
    <scope>NUCLEOTIDE SEQUENCE [LARGE SCALE GENOMIC DNA]</scope>
    <source>
        <strain evidence="1 2">CBS 309.79</strain>
    </source>
</reference>
<organism evidence="1 2">
    <name type="scientific">Pterulicium gracile</name>
    <dbReference type="NCBI Taxonomy" id="1884261"/>
    <lineage>
        <taxon>Eukaryota</taxon>
        <taxon>Fungi</taxon>
        <taxon>Dikarya</taxon>
        <taxon>Basidiomycota</taxon>
        <taxon>Agaricomycotina</taxon>
        <taxon>Agaricomycetes</taxon>
        <taxon>Agaricomycetidae</taxon>
        <taxon>Agaricales</taxon>
        <taxon>Pleurotineae</taxon>
        <taxon>Pterulaceae</taxon>
        <taxon>Pterulicium</taxon>
    </lineage>
</organism>
<evidence type="ECO:0000313" key="2">
    <source>
        <dbReference type="Proteomes" id="UP000305067"/>
    </source>
</evidence>
<proteinExistence type="predicted"/>
<accession>A0A5C3QJX6</accession>
<dbReference type="Proteomes" id="UP000305067">
    <property type="component" value="Unassembled WGS sequence"/>
</dbReference>
<protein>
    <submittedName>
        <fullName evidence="1">Uncharacterized protein</fullName>
    </submittedName>
</protein>
<evidence type="ECO:0000313" key="1">
    <source>
        <dbReference type="EMBL" id="TFL02193.1"/>
    </source>
</evidence>